<evidence type="ECO:0000259" key="1">
    <source>
        <dbReference type="Pfam" id="PF01476"/>
    </source>
</evidence>
<evidence type="ECO:0000313" key="2">
    <source>
        <dbReference type="EMBL" id="KKU03164.1"/>
    </source>
</evidence>
<dbReference type="Gene3D" id="3.10.350.10">
    <property type="entry name" value="LysM domain"/>
    <property type="match status" value="1"/>
</dbReference>
<gene>
    <name evidence="2" type="ORF">UX05_C0003G0003</name>
</gene>
<reference evidence="2 3" key="1">
    <citation type="journal article" date="2015" name="Nature">
        <title>rRNA introns, odd ribosomes, and small enigmatic genomes across a large radiation of phyla.</title>
        <authorList>
            <person name="Brown C.T."/>
            <person name="Hug L.A."/>
            <person name="Thomas B.C."/>
            <person name="Sharon I."/>
            <person name="Castelle C.J."/>
            <person name="Singh A."/>
            <person name="Wilkins M.J."/>
            <person name="Williams K.H."/>
            <person name="Banfield J.F."/>
        </authorList>
    </citation>
    <scope>NUCLEOTIDE SEQUENCE [LARGE SCALE GENOMIC DNA]</scope>
</reference>
<dbReference type="InterPro" id="IPR018392">
    <property type="entry name" value="LysM"/>
</dbReference>
<dbReference type="EMBL" id="LCKS01000003">
    <property type="protein sequence ID" value="KKU03164.1"/>
    <property type="molecule type" value="Genomic_DNA"/>
</dbReference>
<accession>A0A0G1M4M3</accession>
<protein>
    <recommendedName>
        <fullName evidence="1">LysM domain-containing protein</fullName>
    </recommendedName>
</protein>
<proteinExistence type="predicted"/>
<sequence length="377" mass="41639">MATLAGLALPRWPHPVEAVPSGFLFDENTYQLPDGKIPVLHMGVFSGTSMQWFADVFHTYIDLIYEANGLSEESTIHPGDTLNIPAYAKLPMSYLPEPKIIRHQIKKGDTDVVISKSYGIPVETVSRALTWEGLRHTSDQGGVLLIRGFDSPPVVKSVLLYDEKDSVGHETMRAVVNRVLNRFLYFAGGDTNIFRFLRDKGDIEIVSGAPGFLPPNNVAVAATASMGEGELRRQLGHELWHALPFPSWSAGSDEGTAGFAAVEVATGNGKEYPDKTSQPLYSPTYYNGVNTPDLRNRIFGLAPVENRILATTAWQRIEQKLPGVISHLLITAANSKQADEIEGKTMWPVDLVRGWVIQKFGPVAWKYINSQHILFAK</sequence>
<dbReference type="InterPro" id="IPR036779">
    <property type="entry name" value="LysM_dom_sf"/>
</dbReference>
<dbReference type="AlphaFoldDB" id="A0A0G1M4M3"/>
<comment type="caution">
    <text evidence="2">The sequence shown here is derived from an EMBL/GenBank/DDBJ whole genome shotgun (WGS) entry which is preliminary data.</text>
</comment>
<name>A0A0G1M4M3_9BACT</name>
<feature type="domain" description="LysM" evidence="1">
    <location>
        <begin position="57"/>
        <end position="85"/>
    </location>
</feature>
<dbReference type="Proteomes" id="UP000034264">
    <property type="component" value="Unassembled WGS sequence"/>
</dbReference>
<evidence type="ECO:0000313" key="3">
    <source>
        <dbReference type="Proteomes" id="UP000034264"/>
    </source>
</evidence>
<dbReference type="Pfam" id="PF01476">
    <property type="entry name" value="LysM"/>
    <property type="match status" value="1"/>
</dbReference>
<organism evidence="2 3">
    <name type="scientific">Candidatus Amesbacteria bacterium GW2011_GWC2_45_19</name>
    <dbReference type="NCBI Taxonomy" id="1618366"/>
    <lineage>
        <taxon>Bacteria</taxon>
        <taxon>Candidatus Amesiibacteriota</taxon>
    </lineage>
</organism>